<dbReference type="Proteomes" id="UP000779900">
    <property type="component" value="Unassembled WGS sequence"/>
</dbReference>
<dbReference type="PANTHER" id="PTHR42754">
    <property type="entry name" value="ENDOGLUCANASE"/>
    <property type="match status" value="1"/>
</dbReference>
<keyword evidence="1" id="KW-0732">Signal</keyword>
<dbReference type="AlphaFoldDB" id="A0A938BUY7"/>
<evidence type="ECO:0000256" key="1">
    <source>
        <dbReference type="SAM" id="SignalP"/>
    </source>
</evidence>
<gene>
    <name evidence="2" type="ORF">FJY68_11685</name>
</gene>
<sequence length="550" mass="58614">MQLRHAAVCAALLSLVAAAASAQQPAMIYGDTLDERALALVEASDSGYCLAGWTRSYGYNAPAFSNILVVKTNPAAVPQWSLVSAGTDDEEANSLARTRDGGYAFCGWTRSYGPGIPSANALVVKLTAAGARQWAWAFGGAADDRAFSVVQTKDSGYALVGYTYTYGPPPYPNIMVVRLNPIGLPMWAKAYWCNPHLGEDEGYSIIQTVDGGYAVAGRAKIRASADFDAFVLKLDPMGNVMWMNFVPGDAADEAYSVAEDQQANVMAAGWTLSYGTNPMVRTDIFVLQCTQSGVPIWQSTYGWAADDEQVLDDRSLVTTFDGGSALCGPTRSVGPGAPNPNLLLLKLTPAGAIQWAHSHPSQNYPGSASDVPYPLIQLAAGGYAAAGWTNSFAFLGGDDFQFASFGPNGSRVICTDSQFPIQDTLRVDGGQMRDTTFMYDWDSLPLQSETVSYHAICDTTVGVGEQPDRAASTSGVRLVVDGGISLELAHAAHVDIRLYAIDGQRITVLVHGRLREGVNRLRLPASTAPGVYIVCGRVDSAPVSFKILKL</sequence>
<comment type="caution">
    <text evidence="2">The sequence shown here is derived from an EMBL/GenBank/DDBJ whole genome shotgun (WGS) entry which is preliminary data.</text>
</comment>
<dbReference type="PANTHER" id="PTHR42754:SF1">
    <property type="entry name" value="LIPOPROTEIN"/>
    <property type="match status" value="1"/>
</dbReference>
<dbReference type="EMBL" id="VGIR01000093">
    <property type="protein sequence ID" value="MBM3332488.1"/>
    <property type="molecule type" value="Genomic_DNA"/>
</dbReference>
<evidence type="ECO:0000313" key="3">
    <source>
        <dbReference type="Proteomes" id="UP000779900"/>
    </source>
</evidence>
<accession>A0A938BUY7</accession>
<name>A0A938BUY7_UNCW3</name>
<feature type="signal peptide" evidence="1">
    <location>
        <begin position="1"/>
        <end position="22"/>
    </location>
</feature>
<reference evidence="2" key="1">
    <citation type="submission" date="2019-03" db="EMBL/GenBank/DDBJ databases">
        <title>Lake Tanganyika Metagenome-Assembled Genomes (MAGs).</title>
        <authorList>
            <person name="Tran P."/>
        </authorList>
    </citation>
    <scope>NUCLEOTIDE SEQUENCE</scope>
    <source>
        <strain evidence="2">K_DeepCast_150m_m2_040</strain>
    </source>
</reference>
<organism evidence="2 3">
    <name type="scientific">candidate division WOR-3 bacterium</name>
    <dbReference type="NCBI Taxonomy" id="2052148"/>
    <lineage>
        <taxon>Bacteria</taxon>
        <taxon>Bacteria division WOR-3</taxon>
    </lineage>
</organism>
<proteinExistence type="predicted"/>
<evidence type="ECO:0008006" key="4">
    <source>
        <dbReference type="Google" id="ProtNLM"/>
    </source>
</evidence>
<protein>
    <recommendedName>
        <fullName evidence="4">T9SS type A sorting domain-containing protein</fullName>
    </recommendedName>
</protein>
<evidence type="ECO:0000313" key="2">
    <source>
        <dbReference type="EMBL" id="MBM3332488.1"/>
    </source>
</evidence>
<feature type="chain" id="PRO_5036679886" description="T9SS type A sorting domain-containing protein" evidence="1">
    <location>
        <begin position="23"/>
        <end position="550"/>
    </location>
</feature>